<feature type="transmembrane region" description="Helical" evidence="2">
    <location>
        <begin position="79"/>
        <end position="102"/>
    </location>
</feature>
<keyword evidence="2" id="KW-0812">Transmembrane</keyword>
<dbReference type="Proteomes" id="UP000002748">
    <property type="component" value="Unassembled WGS sequence"/>
</dbReference>
<comment type="caution">
    <text evidence="4">The sequence shown here is derived from an EMBL/GenBank/DDBJ whole genome shotgun (WGS) entry which is preliminary data.</text>
</comment>
<dbReference type="InterPro" id="IPR001841">
    <property type="entry name" value="Znf_RING"/>
</dbReference>
<dbReference type="SUPFAM" id="SSF57850">
    <property type="entry name" value="RING/U-box"/>
    <property type="match status" value="1"/>
</dbReference>
<evidence type="ECO:0000256" key="2">
    <source>
        <dbReference type="SAM" id="Phobius"/>
    </source>
</evidence>
<name>J4U5H1_TRIAS</name>
<protein>
    <recommendedName>
        <fullName evidence="3">RING-type domain-containing protein</fullName>
    </recommendedName>
</protein>
<dbReference type="PROSITE" id="PS50089">
    <property type="entry name" value="ZF_RING_2"/>
    <property type="match status" value="1"/>
</dbReference>
<dbReference type="GO" id="GO:0008270">
    <property type="term" value="F:zinc ion binding"/>
    <property type="evidence" value="ECO:0007669"/>
    <property type="project" value="UniProtKB-KW"/>
</dbReference>
<evidence type="ECO:0000256" key="1">
    <source>
        <dbReference type="PROSITE-ProRule" id="PRU00175"/>
    </source>
</evidence>
<keyword evidence="1" id="KW-0862">Zinc</keyword>
<proteinExistence type="predicted"/>
<dbReference type="CDD" id="cd16448">
    <property type="entry name" value="RING-H2"/>
    <property type="match status" value="1"/>
</dbReference>
<organism evidence="4 5">
    <name type="scientific">Trichosporon asahii var. asahii (strain ATCC 90039 / CBS 2479 / JCM 2466 / KCTC 7840 / NBRC 103889/ NCYC 2677 / UAMH 7654)</name>
    <name type="common">Yeast</name>
    <dbReference type="NCBI Taxonomy" id="1186058"/>
    <lineage>
        <taxon>Eukaryota</taxon>
        <taxon>Fungi</taxon>
        <taxon>Dikarya</taxon>
        <taxon>Basidiomycota</taxon>
        <taxon>Agaricomycotina</taxon>
        <taxon>Tremellomycetes</taxon>
        <taxon>Trichosporonales</taxon>
        <taxon>Trichosporonaceae</taxon>
        <taxon>Trichosporon</taxon>
    </lineage>
</organism>
<keyword evidence="2" id="KW-0472">Membrane</keyword>
<keyword evidence="1" id="KW-0479">Metal-binding</keyword>
<dbReference type="KEGG" id="tasa:A1Q1_06368"/>
<gene>
    <name evidence="4" type="ORF">A1Q1_06368</name>
</gene>
<dbReference type="InterPro" id="IPR013083">
    <property type="entry name" value="Znf_RING/FYVE/PHD"/>
</dbReference>
<dbReference type="AlphaFoldDB" id="J4U5H1"/>
<evidence type="ECO:0000313" key="5">
    <source>
        <dbReference type="Proteomes" id="UP000002748"/>
    </source>
</evidence>
<dbReference type="EMBL" id="ALBS01000331">
    <property type="protein sequence ID" value="EJT45230.1"/>
    <property type="molecule type" value="Genomic_DNA"/>
</dbReference>
<dbReference type="OrthoDB" id="8062037at2759"/>
<keyword evidence="1" id="KW-0863">Zinc-finger</keyword>
<dbReference type="VEuPathDB" id="FungiDB:A1Q1_06368"/>
<dbReference type="Gene3D" id="3.30.40.10">
    <property type="entry name" value="Zinc/RING finger domain, C3HC4 (zinc finger)"/>
    <property type="match status" value="1"/>
</dbReference>
<dbReference type="RefSeq" id="XP_014176957.1">
    <property type="nucleotide sequence ID" value="XM_014321482.1"/>
</dbReference>
<feature type="transmembrane region" description="Helical" evidence="2">
    <location>
        <begin position="181"/>
        <end position="203"/>
    </location>
</feature>
<evidence type="ECO:0000259" key="3">
    <source>
        <dbReference type="PROSITE" id="PS50089"/>
    </source>
</evidence>
<dbReference type="HOGENOM" id="CLU_716087_0_0_1"/>
<evidence type="ECO:0000313" key="4">
    <source>
        <dbReference type="EMBL" id="EJT45230.1"/>
    </source>
</evidence>
<keyword evidence="2" id="KW-1133">Transmembrane helix</keyword>
<feature type="transmembrane region" description="Helical" evidence="2">
    <location>
        <begin position="223"/>
        <end position="240"/>
    </location>
</feature>
<dbReference type="GeneID" id="25989880"/>
<sequence length="386" mass="43331">MCGRHSGCPSNIHNTDTSLTLAFPRLNTKRDDRVPLRMLLRSADGGVMGLAAYVTNTLKKAQHVNLIGGRYERLHRWCWASAISFLVVTASLFVFTLPMTLGQRYGAMRRIRFLRAQRWNAPRSERKAGTDEERTPNEAEWGGAATMAAIRTARHVSETTGWFILYVAYPLRESDIRGFNLFGLLLLLDILAVGFAAAALVNMADPTLYARRGADLLRQLPPVQAAMLALGVVHFLSWIARYPIAARDERIVEAWEYMGAVAIAPASIEECIYVPEPERFRGFIFAIPPHTLKPAEAFCSICVKPFQPPHESVSWMQRHMIFGQIATGAPLWRFRCGHTFHIDCLQARFKEGHMDCPACFGRVRQSQYAPGAQILEVQVTDTKDSL</sequence>
<reference evidence="4 5" key="1">
    <citation type="journal article" date="2012" name="Eukaryot. Cell">
        <title>Draft genome sequence of CBS 2479, the standard type strain of Trichosporon asahii.</title>
        <authorList>
            <person name="Yang R.Y."/>
            <person name="Li H.T."/>
            <person name="Zhu H."/>
            <person name="Zhou G.P."/>
            <person name="Wang M."/>
            <person name="Wang L."/>
        </authorList>
    </citation>
    <scope>NUCLEOTIDE SEQUENCE [LARGE SCALE GENOMIC DNA]</scope>
    <source>
        <strain evidence="5">ATCC 90039 / CBS 2479 / JCM 2466 / KCTC 7840 / NCYC 2677 / UAMH 7654</strain>
    </source>
</reference>
<feature type="domain" description="RING-type" evidence="3">
    <location>
        <begin position="299"/>
        <end position="359"/>
    </location>
</feature>
<accession>J4U5H1</accession>